<proteinExistence type="predicted"/>
<evidence type="ECO:0000313" key="2">
    <source>
        <dbReference type="EMBL" id="KNC73817.1"/>
    </source>
</evidence>
<name>A0A0L0FAS8_9EUKA</name>
<organism evidence="2 3">
    <name type="scientific">Sphaeroforma arctica JP610</name>
    <dbReference type="NCBI Taxonomy" id="667725"/>
    <lineage>
        <taxon>Eukaryota</taxon>
        <taxon>Ichthyosporea</taxon>
        <taxon>Ichthyophonida</taxon>
        <taxon>Sphaeroforma</taxon>
    </lineage>
</organism>
<feature type="compositionally biased region" description="Basic and acidic residues" evidence="1">
    <location>
        <begin position="33"/>
        <end position="55"/>
    </location>
</feature>
<accession>A0A0L0FAS8</accession>
<feature type="region of interest" description="Disordered" evidence="1">
    <location>
        <begin position="1"/>
        <end position="81"/>
    </location>
</feature>
<evidence type="ECO:0000313" key="3">
    <source>
        <dbReference type="Proteomes" id="UP000054560"/>
    </source>
</evidence>
<feature type="non-terminal residue" evidence="2">
    <location>
        <position position="105"/>
    </location>
</feature>
<dbReference type="RefSeq" id="XP_014147719.1">
    <property type="nucleotide sequence ID" value="XM_014292244.1"/>
</dbReference>
<dbReference type="Proteomes" id="UP000054560">
    <property type="component" value="Unassembled WGS sequence"/>
</dbReference>
<gene>
    <name evidence="2" type="ORF">SARC_13626</name>
</gene>
<sequence>MAESEVQPGTAALVVAKDESEDQQLTTENLQLSKKEKDSHSDDSMHTDNEDHALENADSTVGDEETGPGEKKKKKRRKFDDIERPHICKYTNCGRPYATEHSLAQ</sequence>
<protein>
    <submittedName>
        <fullName evidence="2">Uncharacterized protein</fullName>
    </submittedName>
</protein>
<reference evidence="2 3" key="1">
    <citation type="submission" date="2011-02" db="EMBL/GenBank/DDBJ databases">
        <title>The Genome Sequence of Sphaeroforma arctica JP610.</title>
        <authorList>
            <consortium name="The Broad Institute Genome Sequencing Platform"/>
            <person name="Russ C."/>
            <person name="Cuomo C."/>
            <person name="Young S.K."/>
            <person name="Zeng Q."/>
            <person name="Gargeya S."/>
            <person name="Alvarado L."/>
            <person name="Berlin A."/>
            <person name="Chapman S.B."/>
            <person name="Chen Z."/>
            <person name="Freedman E."/>
            <person name="Gellesch M."/>
            <person name="Goldberg J."/>
            <person name="Griggs A."/>
            <person name="Gujja S."/>
            <person name="Heilman E."/>
            <person name="Heiman D."/>
            <person name="Howarth C."/>
            <person name="Mehta T."/>
            <person name="Neiman D."/>
            <person name="Pearson M."/>
            <person name="Roberts A."/>
            <person name="Saif S."/>
            <person name="Shea T."/>
            <person name="Shenoy N."/>
            <person name="Sisk P."/>
            <person name="Stolte C."/>
            <person name="Sykes S."/>
            <person name="White J."/>
            <person name="Yandava C."/>
            <person name="Burger G."/>
            <person name="Gray M.W."/>
            <person name="Holland P.W.H."/>
            <person name="King N."/>
            <person name="Lang F.B.F."/>
            <person name="Roger A.J."/>
            <person name="Ruiz-Trillo I."/>
            <person name="Haas B."/>
            <person name="Nusbaum C."/>
            <person name="Birren B."/>
        </authorList>
    </citation>
    <scope>NUCLEOTIDE SEQUENCE [LARGE SCALE GENOMIC DNA]</scope>
    <source>
        <strain evidence="2 3">JP610</strain>
    </source>
</reference>
<dbReference type="GeneID" id="25914130"/>
<evidence type="ECO:0000256" key="1">
    <source>
        <dbReference type="SAM" id="MobiDB-lite"/>
    </source>
</evidence>
<keyword evidence="3" id="KW-1185">Reference proteome</keyword>
<dbReference type="AlphaFoldDB" id="A0A0L0FAS8"/>
<dbReference type="EMBL" id="KQ245113">
    <property type="protein sequence ID" value="KNC73817.1"/>
    <property type="molecule type" value="Genomic_DNA"/>
</dbReference>
<feature type="compositionally biased region" description="Polar residues" evidence="1">
    <location>
        <begin position="23"/>
        <end position="32"/>
    </location>
</feature>